<evidence type="ECO:0000256" key="2">
    <source>
        <dbReference type="ARBA" id="ARBA00010665"/>
    </source>
</evidence>
<dbReference type="SUPFAM" id="SSF54117">
    <property type="entry name" value="Interleukin 8-like chemokines"/>
    <property type="match status" value="1"/>
</dbReference>
<evidence type="ECO:0000313" key="8">
    <source>
        <dbReference type="Proteomes" id="UP000472263"/>
    </source>
</evidence>
<dbReference type="PANTHER" id="PTHR12015">
    <property type="entry name" value="SMALL INDUCIBLE CYTOKINE A"/>
    <property type="match status" value="1"/>
</dbReference>
<dbReference type="FunFam" id="2.40.50.40:FF:000004">
    <property type="entry name" value="C-X-C motif chemokine"/>
    <property type="match status" value="1"/>
</dbReference>
<evidence type="ECO:0000256" key="4">
    <source>
        <dbReference type="ARBA" id="ARBA00022525"/>
    </source>
</evidence>
<dbReference type="PRINTS" id="PR00437">
    <property type="entry name" value="SMALLCYTKCXC"/>
</dbReference>
<dbReference type="SMART" id="SM00199">
    <property type="entry name" value="SCY"/>
    <property type="match status" value="1"/>
</dbReference>
<evidence type="ECO:0000259" key="6">
    <source>
        <dbReference type="SMART" id="SM00199"/>
    </source>
</evidence>
<comment type="similarity">
    <text evidence="2">Belongs to the intercrine alpha (chemokine CxC) family.</text>
</comment>
<dbReference type="InterPro" id="IPR036048">
    <property type="entry name" value="Interleukin_8-like_sf"/>
</dbReference>
<protein>
    <recommendedName>
        <fullName evidence="6">Chemokine interleukin-8-like domain-containing protein</fullName>
    </recommendedName>
</protein>
<dbReference type="GO" id="GO:0008009">
    <property type="term" value="F:chemokine activity"/>
    <property type="evidence" value="ECO:0007669"/>
    <property type="project" value="InterPro"/>
</dbReference>
<dbReference type="InterPro" id="IPR033899">
    <property type="entry name" value="CXC_Chemokine_domain"/>
</dbReference>
<sequence>TESDPFRSLLVCVLPFIPASEEIWLGLGEQGMNLRCRCISKERKPIGRHIEKLEVIPANSHCEEVEIIATLKGSGLLVCLDPNVPWVKRVLEKTLPCLNSSV</sequence>
<dbReference type="CDD" id="cd00273">
    <property type="entry name" value="Chemokine_CXC"/>
    <property type="match status" value="1"/>
</dbReference>
<dbReference type="Gene3D" id="2.40.50.40">
    <property type="match status" value="1"/>
</dbReference>
<name>A0A667YIT0_9TELE</name>
<dbReference type="Ensembl" id="ENSMMDT00005026791.1">
    <property type="protein sequence ID" value="ENSMMDP00005026243.1"/>
    <property type="gene ID" value="ENSMMDG00005012544.1"/>
</dbReference>
<dbReference type="InterPro" id="IPR039809">
    <property type="entry name" value="Chemokine_b/g/d"/>
</dbReference>
<dbReference type="PRINTS" id="PR00436">
    <property type="entry name" value="INTERLEUKIN8"/>
</dbReference>
<accession>A0A667YIT0</accession>
<dbReference type="Proteomes" id="UP000472263">
    <property type="component" value="Chromosome 1"/>
</dbReference>
<feature type="domain" description="Chemokine interleukin-8-like" evidence="6">
    <location>
        <begin position="33"/>
        <end position="94"/>
    </location>
</feature>
<dbReference type="Pfam" id="PF00048">
    <property type="entry name" value="IL8"/>
    <property type="match status" value="1"/>
</dbReference>
<evidence type="ECO:0000256" key="3">
    <source>
        <dbReference type="ARBA" id="ARBA00022514"/>
    </source>
</evidence>
<reference evidence="7" key="3">
    <citation type="submission" date="2025-09" db="UniProtKB">
        <authorList>
            <consortium name="Ensembl"/>
        </authorList>
    </citation>
    <scope>IDENTIFICATION</scope>
</reference>
<evidence type="ECO:0000256" key="5">
    <source>
        <dbReference type="ARBA" id="ARBA00054901"/>
    </source>
</evidence>
<dbReference type="AlphaFoldDB" id="A0A667YIT0"/>
<comment type="subcellular location">
    <subcellularLocation>
        <location evidence="1">Secreted</location>
    </subcellularLocation>
</comment>
<reference evidence="7" key="1">
    <citation type="submission" date="2019-06" db="EMBL/GenBank/DDBJ databases">
        <authorList>
            <consortium name="Wellcome Sanger Institute Data Sharing"/>
        </authorList>
    </citation>
    <scope>NUCLEOTIDE SEQUENCE [LARGE SCALE GENOMIC DNA]</scope>
</reference>
<dbReference type="GO" id="GO:0005615">
    <property type="term" value="C:extracellular space"/>
    <property type="evidence" value="ECO:0007669"/>
    <property type="project" value="UniProtKB-KW"/>
</dbReference>
<dbReference type="GO" id="GO:0006955">
    <property type="term" value="P:immune response"/>
    <property type="evidence" value="ECO:0007669"/>
    <property type="project" value="InterPro"/>
</dbReference>
<dbReference type="GO" id="GO:0042056">
    <property type="term" value="F:chemoattractant activity"/>
    <property type="evidence" value="ECO:0007669"/>
    <property type="project" value="UniProtKB-ARBA"/>
</dbReference>
<evidence type="ECO:0000313" key="7">
    <source>
        <dbReference type="Ensembl" id="ENSMMDP00005026243.1"/>
    </source>
</evidence>
<dbReference type="GO" id="GO:0006952">
    <property type="term" value="P:defense response"/>
    <property type="evidence" value="ECO:0007669"/>
    <property type="project" value="InterPro"/>
</dbReference>
<gene>
    <name evidence="7" type="primary">LOC115360887</name>
</gene>
<dbReference type="InterPro" id="IPR001811">
    <property type="entry name" value="Chemokine_IL8-like_dom"/>
</dbReference>
<reference evidence="7" key="2">
    <citation type="submission" date="2025-08" db="UniProtKB">
        <authorList>
            <consortium name="Ensembl"/>
        </authorList>
    </citation>
    <scope>IDENTIFICATION</scope>
</reference>
<comment type="function">
    <text evidence="5">Ligand for cxcr3.2. Chemotactic for macrophages.</text>
</comment>
<dbReference type="InterPro" id="IPR001089">
    <property type="entry name" value="Chemokine_CXC"/>
</dbReference>
<proteinExistence type="inferred from homology"/>
<keyword evidence="4" id="KW-0964">Secreted</keyword>
<keyword evidence="8" id="KW-1185">Reference proteome</keyword>
<evidence type="ECO:0000256" key="1">
    <source>
        <dbReference type="ARBA" id="ARBA00004613"/>
    </source>
</evidence>
<organism evidence="7 8">
    <name type="scientific">Myripristis murdjan</name>
    <name type="common">pinecone soldierfish</name>
    <dbReference type="NCBI Taxonomy" id="586833"/>
    <lineage>
        <taxon>Eukaryota</taxon>
        <taxon>Metazoa</taxon>
        <taxon>Chordata</taxon>
        <taxon>Craniata</taxon>
        <taxon>Vertebrata</taxon>
        <taxon>Euteleostomi</taxon>
        <taxon>Actinopterygii</taxon>
        <taxon>Neopterygii</taxon>
        <taxon>Teleostei</taxon>
        <taxon>Neoteleostei</taxon>
        <taxon>Acanthomorphata</taxon>
        <taxon>Holocentriformes</taxon>
        <taxon>Holocentridae</taxon>
        <taxon>Myripristis</taxon>
    </lineage>
</organism>
<keyword evidence="3" id="KW-0202">Cytokine</keyword>